<dbReference type="Pfam" id="PF00931">
    <property type="entry name" value="NB-ARC"/>
    <property type="match status" value="1"/>
</dbReference>
<dbReference type="InterPro" id="IPR016032">
    <property type="entry name" value="Sig_transdc_resp-reg_C-effctor"/>
</dbReference>
<dbReference type="InterPro" id="IPR002182">
    <property type="entry name" value="NB-ARC"/>
</dbReference>
<proteinExistence type="predicted"/>
<dbReference type="SMART" id="SM00382">
    <property type="entry name" value="AAA"/>
    <property type="match status" value="1"/>
</dbReference>
<evidence type="ECO:0000313" key="4">
    <source>
        <dbReference type="EMBL" id="AVQ02689.1"/>
    </source>
</evidence>
<keyword evidence="5" id="KW-1185">Reference proteome</keyword>
<dbReference type="SUPFAM" id="SSF46894">
    <property type="entry name" value="C-terminal effector domain of the bipartite response regulators"/>
    <property type="match status" value="1"/>
</dbReference>
<dbReference type="InterPro" id="IPR036388">
    <property type="entry name" value="WH-like_DNA-bd_sf"/>
</dbReference>
<gene>
    <name evidence="4" type="ORF">B7G68_13010</name>
</gene>
<feature type="DNA-binding region" description="OmpR/PhoB-type" evidence="2">
    <location>
        <begin position="15"/>
        <end position="113"/>
    </location>
</feature>
<dbReference type="RefSeq" id="WP_013079648.1">
    <property type="nucleotide sequence ID" value="NZ_CP027850.1"/>
</dbReference>
<dbReference type="InterPro" id="IPR001867">
    <property type="entry name" value="OmpR/PhoB-type_DNA-bd"/>
</dbReference>
<dbReference type="InterPro" id="IPR027417">
    <property type="entry name" value="P-loop_NTPase"/>
</dbReference>
<dbReference type="InterPro" id="IPR003593">
    <property type="entry name" value="AAA+_ATPase"/>
</dbReference>
<keyword evidence="1 2" id="KW-0238">DNA-binding</keyword>
<dbReference type="PANTHER" id="PTHR47691">
    <property type="entry name" value="REGULATOR-RELATED"/>
    <property type="match status" value="1"/>
</dbReference>
<feature type="domain" description="OmpR/PhoB-type" evidence="3">
    <location>
        <begin position="15"/>
        <end position="113"/>
    </location>
</feature>
<name>A0ABN5IUG8_9CAUL</name>
<dbReference type="Proteomes" id="UP000240527">
    <property type="component" value="Chromosome"/>
</dbReference>
<dbReference type="Gene3D" id="1.10.10.10">
    <property type="entry name" value="Winged helix-like DNA-binding domain superfamily/Winged helix DNA-binding domain"/>
    <property type="match status" value="1"/>
</dbReference>
<reference evidence="4 5" key="1">
    <citation type="journal article" date="2015" name="Biotechnol. Bioeng.">
        <title>Genome sequence and phenotypic characterization of Caulobacter segnis.</title>
        <authorList>
            <person name="Patel S."/>
            <person name="Fletcher B."/>
            <person name="Scott D.C."/>
            <person name="Ely B."/>
        </authorList>
    </citation>
    <scope>NUCLEOTIDE SEQUENCE [LARGE SCALE GENOMIC DNA]</scope>
    <source>
        <strain evidence="4 5">TK0059</strain>
    </source>
</reference>
<dbReference type="Gene3D" id="3.40.50.300">
    <property type="entry name" value="P-loop containing nucleotide triphosphate hydrolases"/>
    <property type="match status" value="1"/>
</dbReference>
<dbReference type="PRINTS" id="PR00364">
    <property type="entry name" value="DISEASERSIST"/>
</dbReference>
<accession>A0ABN5IUG8</accession>
<evidence type="ECO:0000259" key="3">
    <source>
        <dbReference type="PROSITE" id="PS51755"/>
    </source>
</evidence>
<organism evidence="4 5">
    <name type="scientific">Caulobacter segnis</name>
    <dbReference type="NCBI Taxonomy" id="88688"/>
    <lineage>
        <taxon>Bacteria</taxon>
        <taxon>Pseudomonadati</taxon>
        <taxon>Pseudomonadota</taxon>
        <taxon>Alphaproteobacteria</taxon>
        <taxon>Caulobacterales</taxon>
        <taxon>Caulobacteraceae</taxon>
        <taxon>Caulobacter</taxon>
    </lineage>
</organism>
<dbReference type="SUPFAM" id="SSF52540">
    <property type="entry name" value="P-loop containing nucleoside triphosphate hydrolases"/>
    <property type="match status" value="1"/>
</dbReference>
<dbReference type="EMBL" id="CP027850">
    <property type="protein sequence ID" value="AVQ02689.1"/>
    <property type="molecule type" value="Genomic_DNA"/>
</dbReference>
<evidence type="ECO:0000313" key="5">
    <source>
        <dbReference type="Proteomes" id="UP000240527"/>
    </source>
</evidence>
<protein>
    <submittedName>
        <fullName evidence="4">Transcriptional regulator</fullName>
    </submittedName>
</protein>
<dbReference type="Pfam" id="PF00486">
    <property type="entry name" value="Trans_reg_C"/>
    <property type="match status" value="1"/>
</dbReference>
<evidence type="ECO:0000256" key="1">
    <source>
        <dbReference type="ARBA" id="ARBA00023125"/>
    </source>
</evidence>
<evidence type="ECO:0000256" key="2">
    <source>
        <dbReference type="PROSITE-ProRule" id="PRU01091"/>
    </source>
</evidence>
<dbReference type="SMART" id="SM00862">
    <property type="entry name" value="Trans_reg_C"/>
    <property type="match status" value="1"/>
</dbReference>
<sequence length="947" mass="103255">MKHDPAFEIAAGRRDEIVEFGPFHLHKLHRKLRCGPEEVHIGGRGMDVLVALAERQGQVVPKQELMRAAWPHTFVHEANLKVTIAYLRRALRRHAPAGEFINTVVGRGYWLSADGPPGEDRSVGDAALAATPLPQLHDVIGREAEIARVKGLLEASRLVSVVGAGGIGKTTLAAAVAHDLAAEPGRAVAFVDLSRVIREEFVADALATALGVSSGGASLQGLCSILARQRMLLVLDTCEHVLSAVSHICEVLLARTAHLRILTTSREVLHARAEQVLWLTALAVPPDDQFDKIGPLLSYAAPRLLVRRAYEERSHSPHDADARALVQICREVDGSPLAIELVAARVAARGAATALAELKDNLLVLRRRPGAEPRRHRTLLDTLKWSYSLLTPQEASALRACSVFAGVFGHEAVLELAESVALSPIEIIDALTGLRSKSMVAMEHREGGLAYRLLDSTRAFAAALLERRDEAASAYSAHARWVLKMLGQAAADQPAMSPRLWRAVYANLIYDMRKALDWTLHRSADRLLGVQLVAAGLPLCHDLSLSSEIRANCELALSELRRMGVREPSLELRLVVGLASVSTYLATDPNQASALFQKATELAHATGDPRAECRALGAFATYELMRGRVDNVAGALMAMRPAAARANQPAALWEEEQLRAQYEIRICDFEAAHARVQRLFREMQGEAQRAVPSFQIHQKMNVQVQLAALNWLIGRSRDAIGVAEMAAVDAQQVQHGLTLVHCLAQGVVWTLIQAGEYEAVLPHIETLRSAVYRHGIAAWVPVADTYSAVIAAYLGQKPDPARLRSAFYGVRAGVAQIRHDARFTLIADAMIANGQADDAAEVLQHVFDTSAEPWGKCELLRLKAAVEQMNGRAGHARDLLFSAVEAARASGSIAWTLRAVSDLTSLSQGMEWGRESLSDLTAICESFAGEYETRDLRRARRFLTELS</sequence>
<dbReference type="PANTHER" id="PTHR47691:SF3">
    <property type="entry name" value="HTH-TYPE TRANSCRIPTIONAL REGULATOR RV0890C-RELATED"/>
    <property type="match status" value="1"/>
</dbReference>
<dbReference type="PROSITE" id="PS51755">
    <property type="entry name" value="OMPR_PHOB"/>
    <property type="match status" value="1"/>
</dbReference>
<dbReference type="CDD" id="cd00383">
    <property type="entry name" value="trans_reg_C"/>
    <property type="match status" value="1"/>
</dbReference>